<accession>A0A0K6S994</accession>
<dbReference type="VEuPathDB" id="CryptoDB:Cvel_28223"/>
<protein>
    <submittedName>
        <fullName evidence="1">Uncharacterized protein</fullName>
    </submittedName>
</protein>
<proteinExistence type="predicted"/>
<dbReference type="AlphaFoldDB" id="A0A0K6S994"/>
<name>A0A0K6S994_9ALVE</name>
<sequence>MLQYPCPVGLPEMIINIAGDAHEIWRALGASRQHVNMHTIAYRLWLFRKLWESAYGQMVLALGREAESYESIKQMCALLFFELDALKENDFVITFLFPLTALVCAGVALTEEEHESEGGKKMSQHTVEGNPAAVAWRKEVERGEGDMEKSWISWSKLPEWQSHFKCLQRSRMTALKATVRKLRGGSGAFWGAEKALDVTAIGCLTAAEAAAQDAAKVDSLLR</sequence>
<evidence type="ECO:0000313" key="1">
    <source>
        <dbReference type="EMBL" id="CUC10179.1"/>
    </source>
</evidence>
<organism evidence="1">
    <name type="scientific">Chromera velia CCMP2878</name>
    <dbReference type="NCBI Taxonomy" id="1169474"/>
    <lineage>
        <taxon>Eukaryota</taxon>
        <taxon>Sar</taxon>
        <taxon>Alveolata</taxon>
        <taxon>Colpodellida</taxon>
        <taxon>Chromeraceae</taxon>
        <taxon>Chromera</taxon>
    </lineage>
</organism>
<dbReference type="EMBL" id="CDMZ01002891">
    <property type="protein sequence ID" value="CUC10179.1"/>
    <property type="molecule type" value="Genomic_DNA"/>
</dbReference>
<reference evidence="1" key="1">
    <citation type="submission" date="2014-11" db="EMBL/GenBank/DDBJ databases">
        <title>Molecular phylogeny of cliff fern family Woodsiaceae with morphological implications.</title>
        <authorList>
            <person name="Shao Y.-Z."/>
            <person name="Wei R."/>
            <person name="Zhang X.-C."/>
        </authorList>
    </citation>
    <scope>NUCLEOTIDE SEQUENCE</scope>
</reference>
<gene>
    <name evidence="1" type="ORF">Cvel_28223.t1.CR2</name>
</gene>
<dbReference type="PhylomeDB" id="A0A0K6S994"/>